<reference evidence="10 11" key="1">
    <citation type="journal article" date="2015" name="Nature">
        <title>rRNA introns, odd ribosomes, and small enigmatic genomes across a large radiation of phyla.</title>
        <authorList>
            <person name="Brown C.T."/>
            <person name="Hug L.A."/>
            <person name="Thomas B.C."/>
            <person name="Sharon I."/>
            <person name="Castelle C.J."/>
            <person name="Singh A."/>
            <person name="Wilkins M.J."/>
            <person name="Williams K.H."/>
            <person name="Banfield J.F."/>
        </authorList>
    </citation>
    <scope>NUCLEOTIDE SEQUENCE [LARGE SCALE GENOMIC DNA]</scope>
</reference>
<dbReference type="SUPFAM" id="SSF50249">
    <property type="entry name" value="Nucleic acid-binding proteins"/>
    <property type="match status" value="1"/>
</dbReference>
<dbReference type="InterPro" id="IPR003029">
    <property type="entry name" value="S1_domain"/>
</dbReference>
<dbReference type="PROSITE" id="PS50126">
    <property type="entry name" value="S1"/>
    <property type="match status" value="1"/>
</dbReference>
<dbReference type="InterPro" id="IPR015946">
    <property type="entry name" value="KH_dom-like_a/b"/>
</dbReference>
<dbReference type="HAMAP" id="MF_00945_B">
    <property type="entry name" value="NusA_B"/>
    <property type="match status" value="1"/>
</dbReference>
<comment type="subcellular location">
    <subcellularLocation>
        <location evidence="7">Cytoplasm</location>
    </subcellularLocation>
</comment>
<dbReference type="InterPro" id="IPR036555">
    <property type="entry name" value="NusA_N_sf"/>
</dbReference>
<dbReference type="FunFam" id="3.30.300.20:FF:000002">
    <property type="entry name" value="Transcription termination/antitermination protein NusA"/>
    <property type="match status" value="1"/>
</dbReference>
<gene>
    <name evidence="7" type="primary">nusA</name>
    <name evidence="10" type="ORF">UX60_C0022G0012</name>
</gene>
<name>A0A0G1QFC1_9BACT</name>
<dbReference type="PANTHER" id="PTHR22648">
    <property type="entry name" value="TRANSCRIPTION TERMINATION FACTOR NUSA"/>
    <property type="match status" value="1"/>
</dbReference>
<dbReference type="InterPro" id="IPR030842">
    <property type="entry name" value="TF_NusA_bacterial"/>
</dbReference>
<dbReference type="GO" id="GO:0005829">
    <property type="term" value="C:cytosol"/>
    <property type="evidence" value="ECO:0007669"/>
    <property type="project" value="TreeGrafter"/>
</dbReference>
<dbReference type="PROSITE" id="PS50084">
    <property type="entry name" value="KH_TYPE_1"/>
    <property type="match status" value="1"/>
</dbReference>
<dbReference type="Gene3D" id="3.30.1480.10">
    <property type="entry name" value="NusA, N-terminal domain"/>
    <property type="match status" value="1"/>
</dbReference>
<organism evidence="10 11">
    <name type="scientific">Berkelbacteria bacterium GW2011_GWA2_46_7</name>
    <dbReference type="NCBI Taxonomy" id="1618335"/>
    <lineage>
        <taxon>Bacteria</taxon>
        <taxon>Candidatus Berkelbacteria</taxon>
    </lineage>
</organism>
<dbReference type="AlphaFoldDB" id="A0A0G1QFC1"/>
<accession>A0A0G1QFC1</accession>
<dbReference type="GO" id="GO:0003700">
    <property type="term" value="F:DNA-binding transcription factor activity"/>
    <property type="evidence" value="ECO:0007669"/>
    <property type="project" value="InterPro"/>
</dbReference>
<dbReference type="FunFam" id="3.30.300.20:FF:000005">
    <property type="entry name" value="Transcription termination/antitermination protein NusA"/>
    <property type="match status" value="1"/>
</dbReference>
<sequence>MAISPFAAAINQLADERGLPKEIIIDTIEAAVAAAYRKDYGQQDEDIKTKLDEESGVFNVKQVFEVVEEPENIHAQLTVDQAKEMKKGAKLGDIIEIELEPHEDFGRIAAMTAKQVISQRLREAEKEILYAEYKDKQGQLINGYVQQVEGPNVILNIGKLNGLMIASDQIPNQNYYPGQRLKVLVYTVEETPRGPRVLVTRSSTDFIAKLFELEVPEIASGAVEVKAIAREAGVRTKMAVISNQPGLDPVGSCVGQRGTRVQAVLSEIGEEKIDIILWNDSIEQLITNALSPAKIDKITLRKKAQSASVNVPIDQLSLAIGKNGQNVRLASKLTNWEIDIVKDEVVDSARRRSIDIVKEGEDARHRTEAGAEEVTAIDEPKESTPVVKETRAVKAVKKTKVTAAKKKVTKKPTKKSD</sequence>
<evidence type="ECO:0000313" key="10">
    <source>
        <dbReference type="EMBL" id="KKU43547.1"/>
    </source>
</evidence>
<dbReference type="CDD" id="cd22529">
    <property type="entry name" value="KH-II_NusA_rpt2"/>
    <property type="match status" value="1"/>
</dbReference>
<dbReference type="Proteomes" id="UP000034487">
    <property type="component" value="Unassembled WGS sequence"/>
</dbReference>
<evidence type="ECO:0000313" key="11">
    <source>
        <dbReference type="Proteomes" id="UP000034487"/>
    </source>
</evidence>
<feature type="domain" description="S1 motif" evidence="9">
    <location>
        <begin position="138"/>
        <end position="202"/>
    </location>
</feature>
<dbReference type="PANTHER" id="PTHR22648:SF0">
    <property type="entry name" value="TRANSCRIPTION TERMINATION_ANTITERMINATION PROTEIN NUSA"/>
    <property type="match status" value="1"/>
</dbReference>
<keyword evidence="5 7" id="KW-0805">Transcription regulation</keyword>
<dbReference type="Gene3D" id="2.40.50.140">
    <property type="entry name" value="Nucleic acid-binding proteins"/>
    <property type="match status" value="1"/>
</dbReference>
<protein>
    <recommendedName>
        <fullName evidence="7">Transcription termination/antitermination protein NusA</fullName>
    </recommendedName>
</protein>
<dbReference type="Pfam" id="PF13184">
    <property type="entry name" value="KH_NusA_1st"/>
    <property type="match status" value="1"/>
</dbReference>
<keyword evidence="6 7" id="KW-0804">Transcription</keyword>
<keyword evidence="3 7" id="KW-0889">Transcription antitermination</keyword>
<dbReference type="CDD" id="cd02134">
    <property type="entry name" value="KH-II_NusA_rpt1"/>
    <property type="match status" value="1"/>
</dbReference>
<keyword evidence="1 7" id="KW-0806">Transcription termination</keyword>
<keyword evidence="2 7" id="KW-0963">Cytoplasm</keyword>
<evidence type="ECO:0000256" key="2">
    <source>
        <dbReference type="ARBA" id="ARBA00022490"/>
    </source>
</evidence>
<dbReference type="InterPro" id="IPR004087">
    <property type="entry name" value="KH_dom"/>
</dbReference>
<evidence type="ECO:0000256" key="4">
    <source>
        <dbReference type="ARBA" id="ARBA00022884"/>
    </source>
</evidence>
<evidence type="ECO:0000259" key="9">
    <source>
        <dbReference type="PROSITE" id="PS50126"/>
    </source>
</evidence>
<evidence type="ECO:0000256" key="3">
    <source>
        <dbReference type="ARBA" id="ARBA00022814"/>
    </source>
</evidence>
<dbReference type="Gene3D" id="3.30.300.20">
    <property type="match status" value="2"/>
</dbReference>
<dbReference type="InterPro" id="IPR012340">
    <property type="entry name" value="NA-bd_OB-fold"/>
</dbReference>
<dbReference type="GO" id="GO:0003723">
    <property type="term" value="F:RNA binding"/>
    <property type="evidence" value="ECO:0007669"/>
    <property type="project" value="UniProtKB-UniRule"/>
</dbReference>
<evidence type="ECO:0000256" key="5">
    <source>
        <dbReference type="ARBA" id="ARBA00023015"/>
    </source>
</evidence>
<dbReference type="InterPro" id="IPR009019">
    <property type="entry name" value="KH_sf_prok-type"/>
</dbReference>
<dbReference type="GO" id="GO:0006353">
    <property type="term" value="P:DNA-templated transcription termination"/>
    <property type="evidence" value="ECO:0007669"/>
    <property type="project" value="UniProtKB-UniRule"/>
</dbReference>
<keyword evidence="4 7" id="KW-0694">RNA-binding</keyword>
<comment type="similarity">
    <text evidence="7">Belongs to the NusA family.</text>
</comment>
<evidence type="ECO:0000256" key="6">
    <source>
        <dbReference type="ARBA" id="ARBA00023163"/>
    </source>
</evidence>
<dbReference type="InterPro" id="IPR013735">
    <property type="entry name" value="TF_NusA_N"/>
</dbReference>
<dbReference type="Pfam" id="PF26594">
    <property type="entry name" value="KH_NusA_2nd"/>
    <property type="match status" value="1"/>
</dbReference>
<evidence type="ECO:0000256" key="8">
    <source>
        <dbReference type="SAM" id="MobiDB-lite"/>
    </source>
</evidence>
<comment type="function">
    <text evidence="7">Participates in both transcription termination and antitermination.</text>
</comment>
<dbReference type="InterPro" id="IPR058582">
    <property type="entry name" value="KH_NusA_2nd"/>
</dbReference>
<dbReference type="CDD" id="cd04455">
    <property type="entry name" value="S1_NusA"/>
    <property type="match status" value="1"/>
</dbReference>
<comment type="caution">
    <text evidence="10">The sequence shown here is derived from an EMBL/GenBank/DDBJ whole genome shotgun (WGS) entry which is preliminary data.</text>
</comment>
<dbReference type="InterPro" id="IPR010213">
    <property type="entry name" value="TF_NusA"/>
</dbReference>
<dbReference type="PATRIC" id="fig|1618335.3.peg.302"/>
<comment type="subunit">
    <text evidence="7">Monomer. Binds directly to the core enzyme of the DNA-dependent RNA polymerase and to nascent RNA.</text>
</comment>
<evidence type="ECO:0000256" key="1">
    <source>
        <dbReference type="ARBA" id="ARBA00022472"/>
    </source>
</evidence>
<dbReference type="SUPFAM" id="SSF54814">
    <property type="entry name" value="Prokaryotic type KH domain (KH-domain type II)"/>
    <property type="match status" value="2"/>
</dbReference>
<dbReference type="SMART" id="SM00322">
    <property type="entry name" value="KH"/>
    <property type="match status" value="2"/>
</dbReference>
<dbReference type="InterPro" id="IPR025249">
    <property type="entry name" value="TF_NusA_KH_1st"/>
</dbReference>
<dbReference type="NCBIfam" id="TIGR01953">
    <property type="entry name" value="NusA"/>
    <property type="match status" value="1"/>
</dbReference>
<dbReference type="SUPFAM" id="SSF69705">
    <property type="entry name" value="Transcription factor NusA, N-terminal domain"/>
    <property type="match status" value="1"/>
</dbReference>
<proteinExistence type="inferred from homology"/>
<dbReference type="GO" id="GO:0031564">
    <property type="term" value="P:transcription antitermination"/>
    <property type="evidence" value="ECO:0007669"/>
    <property type="project" value="UniProtKB-UniRule"/>
</dbReference>
<evidence type="ECO:0000256" key="7">
    <source>
        <dbReference type="HAMAP-Rule" id="MF_00945"/>
    </source>
</evidence>
<dbReference type="EMBL" id="LCMV01000022">
    <property type="protein sequence ID" value="KKU43547.1"/>
    <property type="molecule type" value="Genomic_DNA"/>
</dbReference>
<dbReference type="Pfam" id="PF08529">
    <property type="entry name" value="NusA_N"/>
    <property type="match status" value="1"/>
</dbReference>
<feature type="region of interest" description="Disordered" evidence="8">
    <location>
        <begin position="398"/>
        <end position="417"/>
    </location>
</feature>